<proteinExistence type="inferred from homology"/>
<dbReference type="Gene3D" id="3.40.190.170">
    <property type="entry name" value="Bacterial extracellular solute-binding protein, family 7"/>
    <property type="match status" value="1"/>
</dbReference>
<dbReference type="PANTHER" id="PTHR33376">
    <property type="match status" value="1"/>
</dbReference>
<dbReference type="Pfam" id="PF03480">
    <property type="entry name" value="DctP"/>
    <property type="match status" value="1"/>
</dbReference>
<dbReference type="InterPro" id="IPR038404">
    <property type="entry name" value="TRAP_DctP_sf"/>
</dbReference>
<feature type="signal peptide" evidence="5">
    <location>
        <begin position="1"/>
        <end position="19"/>
    </location>
</feature>
<dbReference type="InterPro" id="IPR004682">
    <property type="entry name" value="TRAP_DctP"/>
</dbReference>
<accession>A0A2V3VT02</accession>
<name>A0A2V3VT02_9BACI</name>
<organism evidence="6 7">
    <name type="scientific">Pseudogracilibacillus auburnensis</name>
    <dbReference type="NCBI Taxonomy" id="1494959"/>
    <lineage>
        <taxon>Bacteria</taxon>
        <taxon>Bacillati</taxon>
        <taxon>Bacillota</taxon>
        <taxon>Bacilli</taxon>
        <taxon>Bacillales</taxon>
        <taxon>Bacillaceae</taxon>
        <taxon>Pseudogracilibacillus</taxon>
    </lineage>
</organism>
<feature type="compositionally biased region" description="Basic and acidic residues" evidence="4">
    <location>
        <begin position="26"/>
        <end position="36"/>
    </location>
</feature>
<evidence type="ECO:0000256" key="5">
    <source>
        <dbReference type="SAM" id="SignalP"/>
    </source>
</evidence>
<dbReference type="NCBIfam" id="NF037995">
    <property type="entry name" value="TRAP_S1"/>
    <property type="match status" value="1"/>
</dbReference>
<feature type="chain" id="PRO_5015972125" evidence="5">
    <location>
        <begin position="20"/>
        <end position="355"/>
    </location>
</feature>
<dbReference type="Proteomes" id="UP000247978">
    <property type="component" value="Unassembled WGS sequence"/>
</dbReference>
<dbReference type="AlphaFoldDB" id="A0A2V3VT02"/>
<evidence type="ECO:0000313" key="7">
    <source>
        <dbReference type="Proteomes" id="UP000247978"/>
    </source>
</evidence>
<gene>
    <name evidence="6" type="ORF">DFR56_11313</name>
</gene>
<keyword evidence="2" id="KW-0813">Transport</keyword>
<dbReference type="NCBIfam" id="TIGR00787">
    <property type="entry name" value="dctP"/>
    <property type="match status" value="1"/>
</dbReference>
<dbReference type="GO" id="GO:0055085">
    <property type="term" value="P:transmembrane transport"/>
    <property type="evidence" value="ECO:0007669"/>
    <property type="project" value="InterPro"/>
</dbReference>
<protein>
    <submittedName>
        <fullName evidence="6">C4-dicarboxylate-binding protein DctP</fullName>
    </submittedName>
</protein>
<sequence length="355" mass="39774">MNIKRILALVATLTVLVLAACGGGTKDNDDGNKETADTDASNNGDSVVIRLSHNQPLESPEHVGAAKFKEVIEEKSDGKVSVEIFPASQLGSLREQIEGTQLGEINITMQPTAFVTPFVDDVKVIDLPYLWPADTEKTYEVLDSEAGQAVLDTLEKGGFKGLGFWPGGFKLFTTGKKEIHAPEDFKGLDIRVMSSPLLEDQYKLWGANPTMIEYAEVYNSLQQGVVDGQENPLQTIYLNNYHEVQDNIIESYHGIMSYLFMANKDWFEGLPADVQELIYEAEEEGKKAARESLAETEDDYRQQIIDSGVNYYELTDEEIEKFREVSVPFHEEAYGESEQVEILKQIKEKIEEVTK</sequence>
<dbReference type="GO" id="GO:0030288">
    <property type="term" value="C:outer membrane-bounded periplasmic space"/>
    <property type="evidence" value="ECO:0007669"/>
    <property type="project" value="InterPro"/>
</dbReference>
<comment type="caution">
    <text evidence="6">The sequence shown here is derived from an EMBL/GenBank/DDBJ whole genome shotgun (WGS) entry which is preliminary data.</text>
</comment>
<dbReference type="RefSeq" id="WP_110396456.1">
    <property type="nucleotide sequence ID" value="NZ_JADIJL010000016.1"/>
</dbReference>
<feature type="region of interest" description="Disordered" evidence="4">
    <location>
        <begin position="24"/>
        <end position="45"/>
    </location>
</feature>
<dbReference type="CDD" id="cd13603">
    <property type="entry name" value="PBP2_TRAP_Siap_TeaA_like"/>
    <property type="match status" value="1"/>
</dbReference>
<dbReference type="PIRSF" id="PIRSF006470">
    <property type="entry name" value="DctB"/>
    <property type="match status" value="1"/>
</dbReference>
<dbReference type="OrthoDB" id="9776801at2"/>
<evidence type="ECO:0000256" key="2">
    <source>
        <dbReference type="ARBA" id="ARBA00022448"/>
    </source>
</evidence>
<evidence type="ECO:0000256" key="1">
    <source>
        <dbReference type="ARBA" id="ARBA00009023"/>
    </source>
</evidence>
<keyword evidence="7" id="KW-1185">Reference proteome</keyword>
<reference evidence="6 7" key="1">
    <citation type="submission" date="2018-05" db="EMBL/GenBank/DDBJ databases">
        <title>Genomic Encyclopedia of Type Strains, Phase IV (KMG-IV): sequencing the most valuable type-strain genomes for metagenomic binning, comparative biology and taxonomic classification.</title>
        <authorList>
            <person name="Goeker M."/>
        </authorList>
    </citation>
    <scope>NUCLEOTIDE SEQUENCE [LARGE SCALE GENOMIC DNA]</scope>
    <source>
        <strain evidence="6 7">DSM 28556</strain>
    </source>
</reference>
<dbReference type="InterPro" id="IPR018389">
    <property type="entry name" value="DctP_fam"/>
</dbReference>
<evidence type="ECO:0000256" key="4">
    <source>
        <dbReference type="SAM" id="MobiDB-lite"/>
    </source>
</evidence>
<dbReference type="EMBL" id="QJJQ01000013">
    <property type="protein sequence ID" value="PXW84770.1"/>
    <property type="molecule type" value="Genomic_DNA"/>
</dbReference>
<keyword evidence="3 5" id="KW-0732">Signal</keyword>
<evidence type="ECO:0000256" key="3">
    <source>
        <dbReference type="ARBA" id="ARBA00022729"/>
    </source>
</evidence>
<comment type="similarity">
    <text evidence="1">Belongs to the bacterial solute-binding protein 7 family.</text>
</comment>
<dbReference type="PANTHER" id="PTHR33376:SF7">
    <property type="entry name" value="C4-DICARBOXYLATE-BINDING PROTEIN DCTB"/>
    <property type="match status" value="1"/>
</dbReference>
<evidence type="ECO:0000313" key="6">
    <source>
        <dbReference type="EMBL" id="PXW84770.1"/>
    </source>
</evidence>
<dbReference type="PROSITE" id="PS51257">
    <property type="entry name" value="PROKAR_LIPOPROTEIN"/>
    <property type="match status" value="1"/>
</dbReference>